<reference evidence="2" key="1">
    <citation type="journal article" date="2022" name="Mol. Ecol. Resour.">
        <title>The genomes of chicory, endive, great burdock and yacon provide insights into Asteraceae palaeo-polyploidization history and plant inulin production.</title>
        <authorList>
            <person name="Fan W."/>
            <person name="Wang S."/>
            <person name="Wang H."/>
            <person name="Wang A."/>
            <person name="Jiang F."/>
            <person name="Liu H."/>
            <person name="Zhao H."/>
            <person name="Xu D."/>
            <person name="Zhang Y."/>
        </authorList>
    </citation>
    <scope>NUCLEOTIDE SEQUENCE [LARGE SCALE GENOMIC DNA]</scope>
    <source>
        <strain evidence="2">cv. Yunnan</strain>
    </source>
</reference>
<organism evidence="1 2">
    <name type="scientific">Smallanthus sonchifolius</name>
    <dbReference type="NCBI Taxonomy" id="185202"/>
    <lineage>
        <taxon>Eukaryota</taxon>
        <taxon>Viridiplantae</taxon>
        <taxon>Streptophyta</taxon>
        <taxon>Embryophyta</taxon>
        <taxon>Tracheophyta</taxon>
        <taxon>Spermatophyta</taxon>
        <taxon>Magnoliopsida</taxon>
        <taxon>eudicotyledons</taxon>
        <taxon>Gunneridae</taxon>
        <taxon>Pentapetalae</taxon>
        <taxon>asterids</taxon>
        <taxon>campanulids</taxon>
        <taxon>Asterales</taxon>
        <taxon>Asteraceae</taxon>
        <taxon>Asteroideae</taxon>
        <taxon>Heliantheae alliance</taxon>
        <taxon>Millerieae</taxon>
        <taxon>Smallanthus</taxon>
    </lineage>
</organism>
<accession>A0ACB9HPV7</accession>
<protein>
    <submittedName>
        <fullName evidence="1">Uncharacterized protein</fullName>
    </submittedName>
</protein>
<comment type="caution">
    <text evidence="1">The sequence shown here is derived from an EMBL/GenBank/DDBJ whole genome shotgun (WGS) entry which is preliminary data.</text>
</comment>
<reference evidence="1 2" key="2">
    <citation type="journal article" date="2022" name="Mol. Ecol. Resour.">
        <title>The genomes of chicory, endive, great burdock and yacon provide insights into Asteraceae paleo-polyploidization history and plant inulin production.</title>
        <authorList>
            <person name="Fan W."/>
            <person name="Wang S."/>
            <person name="Wang H."/>
            <person name="Wang A."/>
            <person name="Jiang F."/>
            <person name="Liu H."/>
            <person name="Zhao H."/>
            <person name="Xu D."/>
            <person name="Zhang Y."/>
        </authorList>
    </citation>
    <scope>NUCLEOTIDE SEQUENCE [LARGE SCALE GENOMIC DNA]</scope>
    <source>
        <strain evidence="2">cv. Yunnan</strain>
        <tissue evidence="1">Leaves</tissue>
    </source>
</reference>
<proteinExistence type="predicted"/>
<sequence length="103" mass="10851">MSTKTNIAMVTRIANRAVTLVASVRALNISRLLPSCHCGYLDLKSSLGCLFAALAGRALSRAPFLVLRRSLSEGMAAGCVGEVPDKGLLMGVVQMLRVSGRCS</sequence>
<dbReference type="Proteomes" id="UP001056120">
    <property type="component" value="Linkage Group LG11"/>
</dbReference>
<evidence type="ECO:0000313" key="1">
    <source>
        <dbReference type="EMBL" id="KAI3797150.1"/>
    </source>
</evidence>
<gene>
    <name evidence="1" type="ORF">L1987_32403</name>
</gene>
<name>A0ACB9HPV7_9ASTR</name>
<evidence type="ECO:0000313" key="2">
    <source>
        <dbReference type="Proteomes" id="UP001056120"/>
    </source>
</evidence>
<dbReference type="EMBL" id="CM042028">
    <property type="protein sequence ID" value="KAI3797150.1"/>
    <property type="molecule type" value="Genomic_DNA"/>
</dbReference>
<keyword evidence="2" id="KW-1185">Reference proteome</keyword>